<evidence type="ECO:0000256" key="1">
    <source>
        <dbReference type="SAM" id="MobiDB-lite"/>
    </source>
</evidence>
<sequence length="523" mass="58874">MAGPSNIPTSTTTTRRASKNASTSMPSQPVSPKPLFNFSQSQVALALTISKSKPERTSSDEYCQVLSKHTATKKRAANDKLRYVDSVEFWKDQYETSDRDRRALESKYHILEEKHRLLREHTGSDSQGDRPSLGQEPSAQSHGISKENLRKRHALDDAEFVEDTDDLHLPNDPITLGLSSYMFRIMQQRTKLAKLIEGFILEHLDEATKCCLQIIMLLENAVTDCLPLLSLRIGNQDPQTCEFLQKLMYYQVFLGFQSCFVALDQICSTIPGRTKKSILVSKMVMFFHETLNSLQKFSDIQAKTQEEQNRQRLRSKRAKTEEGEYAVNKHLCRALSAIVSRLEWKVGKPHHSEILEGILTSILQHTGRLLSEAIFSEHVASSTNPGHITQETGPFKPAIAKPESRYIIQILRAALGSTEKKELVAKVLASDRKNLDHLKRINSLGPLLSLPRDLVSSKMRLVQSTLIKFAIGGDNLASLELPAPIEESDLPVEAMDKVELHSPEWLIGEVWALIGWDKIIGED</sequence>
<gene>
    <name evidence="2" type="ORF">LCER1_G006511</name>
</gene>
<protein>
    <submittedName>
        <fullName evidence="2">Uncharacterized protein</fullName>
    </submittedName>
</protein>
<dbReference type="OrthoDB" id="202825at2759"/>
<feature type="region of interest" description="Disordered" evidence="1">
    <location>
        <begin position="115"/>
        <end position="148"/>
    </location>
</feature>
<evidence type="ECO:0000313" key="3">
    <source>
        <dbReference type="Proteomes" id="UP000481288"/>
    </source>
</evidence>
<reference evidence="2 3" key="1">
    <citation type="submission" date="2018-05" db="EMBL/GenBank/DDBJ databases">
        <title>Whole genome sequencing for identification of molecular markers to develop diagnostic detection tools for the regulated plant pathogen Lachnellula willkommii.</title>
        <authorList>
            <person name="Giroux E."/>
            <person name="Bilodeau G."/>
        </authorList>
    </citation>
    <scope>NUCLEOTIDE SEQUENCE [LARGE SCALE GENOMIC DNA]</scope>
    <source>
        <strain evidence="2 3">CBS 625.97</strain>
    </source>
</reference>
<comment type="caution">
    <text evidence="2">The sequence shown here is derived from an EMBL/GenBank/DDBJ whole genome shotgun (WGS) entry which is preliminary data.</text>
</comment>
<proteinExistence type="predicted"/>
<dbReference type="Proteomes" id="UP000481288">
    <property type="component" value="Unassembled WGS sequence"/>
</dbReference>
<feature type="compositionally biased region" description="Polar residues" evidence="1">
    <location>
        <begin position="1"/>
        <end position="30"/>
    </location>
</feature>
<accession>A0A7D8YYX2</accession>
<dbReference type="AlphaFoldDB" id="A0A7D8YYX2"/>
<feature type="region of interest" description="Disordered" evidence="1">
    <location>
        <begin position="1"/>
        <end position="36"/>
    </location>
</feature>
<dbReference type="EMBL" id="QGMG01000978">
    <property type="protein sequence ID" value="TVY50877.1"/>
    <property type="molecule type" value="Genomic_DNA"/>
</dbReference>
<organism evidence="2 3">
    <name type="scientific">Lachnellula cervina</name>
    <dbReference type="NCBI Taxonomy" id="1316786"/>
    <lineage>
        <taxon>Eukaryota</taxon>
        <taxon>Fungi</taxon>
        <taxon>Dikarya</taxon>
        <taxon>Ascomycota</taxon>
        <taxon>Pezizomycotina</taxon>
        <taxon>Leotiomycetes</taxon>
        <taxon>Helotiales</taxon>
        <taxon>Lachnaceae</taxon>
        <taxon>Lachnellula</taxon>
    </lineage>
</organism>
<name>A0A7D8YYX2_9HELO</name>
<keyword evidence="3" id="KW-1185">Reference proteome</keyword>
<evidence type="ECO:0000313" key="2">
    <source>
        <dbReference type="EMBL" id="TVY50877.1"/>
    </source>
</evidence>